<comment type="caution">
    <text evidence="1">The sequence shown here is derived from an EMBL/GenBank/DDBJ whole genome shotgun (WGS) entry which is preliminary data.</text>
</comment>
<protein>
    <submittedName>
        <fullName evidence="1">Uncharacterized protein</fullName>
    </submittedName>
</protein>
<dbReference type="EMBL" id="MLJW01008987">
    <property type="protein sequence ID" value="OIQ63464.1"/>
    <property type="molecule type" value="Genomic_DNA"/>
</dbReference>
<dbReference type="AlphaFoldDB" id="A0A1J5NYZ8"/>
<proteinExistence type="predicted"/>
<sequence>MLDQIATGLKAHFPPKLVDELLSAYQEAKHNFFLGGLRLSEVEGGRFCEAAFRMLEHVIKGSSTDLNRALDSEKLILALSNSPKSFSDSIRLHIPRAIRVVYDIRNNRDAAHLADGIDPNLQDASLVISNLDWILAEFIRLYHDVSADEARKIIDALVTRKVPVIEDFDGFLKVLNPALPVSGYVLVLLYERGSAGATVAELEKWVRPSMRGNLKRTLSQMVDDKAQLHESEAGIFKLTKLGRQELEARNLHNVK</sequence>
<reference evidence="1" key="1">
    <citation type="submission" date="2016-10" db="EMBL/GenBank/DDBJ databases">
        <title>Sequence of Gallionella enrichment culture.</title>
        <authorList>
            <person name="Poehlein A."/>
            <person name="Muehling M."/>
            <person name="Daniel R."/>
        </authorList>
    </citation>
    <scope>NUCLEOTIDE SEQUENCE</scope>
</reference>
<accession>A0A1J5NYZ8</accession>
<gene>
    <name evidence="1" type="ORF">GALL_549950</name>
</gene>
<evidence type="ECO:0000313" key="1">
    <source>
        <dbReference type="EMBL" id="OIQ63464.1"/>
    </source>
</evidence>
<organism evidence="1">
    <name type="scientific">mine drainage metagenome</name>
    <dbReference type="NCBI Taxonomy" id="410659"/>
    <lineage>
        <taxon>unclassified sequences</taxon>
        <taxon>metagenomes</taxon>
        <taxon>ecological metagenomes</taxon>
    </lineage>
</organism>
<name>A0A1J5NYZ8_9ZZZZ</name>